<evidence type="ECO:0000256" key="1">
    <source>
        <dbReference type="ARBA" id="ARBA00004651"/>
    </source>
</evidence>
<dbReference type="GO" id="GO:0006811">
    <property type="term" value="P:monoatomic ion transport"/>
    <property type="evidence" value="ECO:0007669"/>
    <property type="project" value="UniProtKB-KW"/>
</dbReference>
<dbReference type="InterPro" id="IPR036259">
    <property type="entry name" value="MFS_trans_sf"/>
</dbReference>
<feature type="transmembrane region" description="Helical" evidence="8">
    <location>
        <begin position="162"/>
        <end position="187"/>
    </location>
</feature>
<evidence type="ECO:0000256" key="9">
    <source>
        <dbReference type="SAM" id="MobiDB-lite"/>
    </source>
</evidence>
<feature type="transmembrane region" description="Helical" evidence="8">
    <location>
        <begin position="24"/>
        <end position="48"/>
    </location>
</feature>
<keyword evidence="11" id="KW-1185">Reference proteome</keyword>
<dbReference type="InterPro" id="IPR036058">
    <property type="entry name" value="Kazal_dom_sf"/>
</dbReference>
<feature type="transmembrane region" description="Helical" evidence="8">
    <location>
        <begin position="347"/>
        <end position="367"/>
    </location>
</feature>
<dbReference type="PROSITE" id="PS51465">
    <property type="entry name" value="KAZAL_2"/>
    <property type="match status" value="1"/>
</dbReference>
<evidence type="ECO:0000256" key="2">
    <source>
        <dbReference type="ARBA" id="ARBA00009657"/>
    </source>
</evidence>
<comment type="caution">
    <text evidence="8">Lacks conserved residue(s) required for the propagation of feature annotation.</text>
</comment>
<protein>
    <recommendedName>
        <fullName evidence="8">Solute carrier organic anion transporter family member</fullName>
    </recommendedName>
</protein>
<dbReference type="GO" id="GO:0016323">
    <property type="term" value="C:basolateral plasma membrane"/>
    <property type="evidence" value="ECO:0007669"/>
    <property type="project" value="TreeGrafter"/>
</dbReference>
<dbReference type="HOGENOM" id="CLU_008954_1_3_1"/>
<feature type="transmembrane region" description="Helical" evidence="8">
    <location>
        <begin position="87"/>
        <end position="105"/>
    </location>
</feature>
<feature type="transmembrane region" description="Helical" evidence="8">
    <location>
        <begin position="307"/>
        <end position="327"/>
    </location>
</feature>
<name>T1IDL3_RHOPR</name>
<feature type="compositionally biased region" description="Basic and acidic residues" evidence="9">
    <location>
        <begin position="625"/>
        <end position="637"/>
    </location>
</feature>
<evidence type="ECO:0000256" key="3">
    <source>
        <dbReference type="ARBA" id="ARBA00022475"/>
    </source>
</evidence>
<evidence type="ECO:0000256" key="6">
    <source>
        <dbReference type="ARBA" id="ARBA00023136"/>
    </source>
</evidence>
<keyword evidence="6 8" id="KW-0472">Membrane</keyword>
<keyword evidence="3" id="KW-1003">Cell membrane</keyword>
<dbReference type="SUPFAM" id="SSF103473">
    <property type="entry name" value="MFS general substrate transporter"/>
    <property type="match status" value="1"/>
</dbReference>
<evidence type="ECO:0000256" key="8">
    <source>
        <dbReference type="RuleBase" id="RU362056"/>
    </source>
</evidence>
<dbReference type="AlphaFoldDB" id="T1IDL3"/>
<dbReference type="PANTHER" id="PTHR11388:SF76">
    <property type="entry name" value="SOLUTE CARRIER ORGANIC ANION TRANSPORTER FAMILY MEMBER"/>
    <property type="match status" value="1"/>
</dbReference>
<evidence type="ECO:0000313" key="10">
    <source>
        <dbReference type="EnsemblMetazoa" id="RPRC014383-PA"/>
    </source>
</evidence>
<dbReference type="CDD" id="cd17336">
    <property type="entry name" value="MFS_SLCO_OATP"/>
    <property type="match status" value="1"/>
</dbReference>
<accession>T1IDL3</accession>
<evidence type="ECO:0000256" key="7">
    <source>
        <dbReference type="ARBA" id="ARBA00023157"/>
    </source>
</evidence>
<evidence type="ECO:0000313" key="11">
    <source>
        <dbReference type="Proteomes" id="UP000015103"/>
    </source>
</evidence>
<feature type="transmembrane region" description="Helical" evidence="8">
    <location>
        <begin position="60"/>
        <end position="80"/>
    </location>
</feature>
<keyword evidence="7" id="KW-1015">Disulfide bond</keyword>
<dbReference type="VEuPathDB" id="VectorBase:RPRC014383"/>
<dbReference type="EnsemblMetazoa" id="RPRC014383-RA">
    <property type="protein sequence ID" value="RPRC014383-PA"/>
    <property type="gene ID" value="RPRC014383"/>
</dbReference>
<dbReference type="eggNOG" id="KOG3626">
    <property type="taxonomic scope" value="Eukaryota"/>
</dbReference>
<dbReference type="InterPro" id="IPR004156">
    <property type="entry name" value="OATP"/>
</dbReference>
<dbReference type="Gene3D" id="1.20.1250.20">
    <property type="entry name" value="MFS general substrate transporter like domains"/>
    <property type="match status" value="1"/>
</dbReference>
<feature type="transmembrane region" description="Helical" evidence="8">
    <location>
        <begin position="537"/>
        <end position="560"/>
    </location>
</feature>
<keyword evidence="8" id="KW-0406">Ion transport</keyword>
<keyword evidence="5 8" id="KW-1133">Transmembrane helix</keyword>
<dbReference type="InParanoid" id="T1IDL3"/>
<dbReference type="EMBL" id="ACPB03002176">
    <property type="status" value="NOT_ANNOTATED_CDS"/>
    <property type="molecule type" value="Genomic_DNA"/>
</dbReference>
<organism evidence="10 11">
    <name type="scientific">Rhodnius prolixus</name>
    <name type="common">Triatomid bug</name>
    <dbReference type="NCBI Taxonomy" id="13249"/>
    <lineage>
        <taxon>Eukaryota</taxon>
        <taxon>Metazoa</taxon>
        <taxon>Ecdysozoa</taxon>
        <taxon>Arthropoda</taxon>
        <taxon>Hexapoda</taxon>
        <taxon>Insecta</taxon>
        <taxon>Pterygota</taxon>
        <taxon>Neoptera</taxon>
        <taxon>Paraneoptera</taxon>
        <taxon>Hemiptera</taxon>
        <taxon>Heteroptera</taxon>
        <taxon>Panheteroptera</taxon>
        <taxon>Cimicomorpha</taxon>
        <taxon>Reduviidae</taxon>
        <taxon>Triatominae</taxon>
        <taxon>Rhodnius</taxon>
    </lineage>
</organism>
<feature type="transmembrane region" description="Helical" evidence="8">
    <location>
        <begin position="199"/>
        <end position="222"/>
    </location>
</feature>
<feature type="region of interest" description="Disordered" evidence="9">
    <location>
        <begin position="623"/>
        <end position="644"/>
    </location>
</feature>
<feature type="transmembrane region" description="Helical" evidence="8">
    <location>
        <begin position="588"/>
        <end position="609"/>
    </location>
</feature>
<evidence type="ECO:0000256" key="5">
    <source>
        <dbReference type="ARBA" id="ARBA00022989"/>
    </source>
</evidence>
<dbReference type="GO" id="GO:0015347">
    <property type="term" value="F:sodium-independent organic anion transmembrane transporter activity"/>
    <property type="evidence" value="ECO:0007669"/>
    <property type="project" value="TreeGrafter"/>
</dbReference>
<keyword evidence="4 8" id="KW-0812">Transmembrane</keyword>
<feature type="transmembrane region" description="Helical" evidence="8">
    <location>
        <begin position="499"/>
        <end position="516"/>
    </location>
</feature>
<feature type="transmembrane region" description="Helical" evidence="8">
    <location>
        <begin position="242"/>
        <end position="267"/>
    </location>
</feature>
<sequence>DSRCNFFGWSPDWLQRLASKKSYVIIYGLLGLNVAALSAYFIGTISTIEKRFKMPSTHTGIIITAWDAGAMAALMLMAYYGSAGHKTRWVAIGAVVSAASCYLRYLPHILFGPGEDVIHFSTNVTTSSNVISNISILDSNLCNETGIAEVNCSLNSEGMLTFLILAGAQFAIGIGTSPYYTLGAAYLDDNALKNKFPFLFAAVGFLKYFGPTLGYLLSSYTLSIFVDPDVNPPFDKNDPRWIGAWHLGSWLVFGATLIVLALIMAFFPKILPREAIRRKNTGYQDTVKTRSLSDFKNTLRRLMKNPILMYNTFSTTFYVFGLTGYWIFMPKYIETQFRKSASSANLVTGSVGLVCTAIGIVASGTIISKFKPRPTYLAAWNVFTESVDVLGHLVFAFLGCLKDDLHAYYTVLCWNLTQSCNMDCDCSTTLEYSPVCSLDKSTTFYSPCHAGCTHYSIFDNTKVLISNIKKLFLINSLFCISNMAQATEGACPIDCEKNFILFLVLLCLMKFLSSTGRAGNTIIQFRAVLPNDKSISIAFTEVVLCIFAFIPAPIIFGWLLDSSCLVWGLVCGNTGNCWLYDGKKLRYLLNFTASAFLFVAVLLDVAVLMKVKHLKIYDEDMNQSPKEKDNTKEKVEEPFINVNN</sequence>
<comment type="similarity">
    <text evidence="2 8">Belongs to the organo anion transporter (TC 2.A.60) family.</text>
</comment>
<dbReference type="InterPro" id="IPR002350">
    <property type="entry name" value="Kazal_dom"/>
</dbReference>
<dbReference type="Proteomes" id="UP000015103">
    <property type="component" value="Unassembled WGS sequence"/>
</dbReference>
<keyword evidence="8" id="KW-0813">Transport</keyword>
<reference evidence="10" key="1">
    <citation type="submission" date="2015-05" db="UniProtKB">
        <authorList>
            <consortium name="EnsemblMetazoa"/>
        </authorList>
    </citation>
    <scope>IDENTIFICATION</scope>
</reference>
<dbReference type="OMA" id="QAFMAYY"/>
<dbReference type="GO" id="GO:0043252">
    <property type="term" value="P:sodium-independent organic anion transport"/>
    <property type="evidence" value="ECO:0007669"/>
    <property type="project" value="TreeGrafter"/>
</dbReference>
<evidence type="ECO:0000256" key="4">
    <source>
        <dbReference type="ARBA" id="ARBA00022692"/>
    </source>
</evidence>
<dbReference type="Pfam" id="PF03137">
    <property type="entry name" value="OATP"/>
    <property type="match status" value="1"/>
</dbReference>
<proteinExistence type="inferred from homology"/>
<dbReference type="PANTHER" id="PTHR11388">
    <property type="entry name" value="ORGANIC ANION TRANSPORTER"/>
    <property type="match status" value="1"/>
</dbReference>
<dbReference type="NCBIfam" id="TIGR00805">
    <property type="entry name" value="oat"/>
    <property type="match status" value="1"/>
</dbReference>
<dbReference type="SUPFAM" id="SSF100895">
    <property type="entry name" value="Kazal-type serine protease inhibitors"/>
    <property type="match status" value="1"/>
</dbReference>
<comment type="subcellular location">
    <subcellularLocation>
        <location evidence="1 8">Cell membrane</location>
        <topology evidence="1 8">Multi-pass membrane protein</topology>
    </subcellularLocation>
</comment>